<accession>A0A381PNH1</accession>
<evidence type="ECO:0000256" key="3">
    <source>
        <dbReference type="ARBA" id="ARBA00022630"/>
    </source>
</evidence>
<proteinExistence type="inferred from homology"/>
<keyword evidence="6" id="KW-0503">Monooxygenase</keyword>
<evidence type="ECO:0000259" key="7">
    <source>
        <dbReference type="Pfam" id="PF01494"/>
    </source>
</evidence>
<evidence type="ECO:0000313" key="8">
    <source>
        <dbReference type="EMBL" id="SUZ68018.1"/>
    </source>
</evidence>
<dbReference type="Pfam" id="PF01494">
    <property type="entry name" value="FAD_binding_3"/>
    <property type="match status" value="1"/>
</dbReference>
<evidence type="ECO:0000256" key="6">
    <source>
        <dbReference type="ARBA" id="ARBA00023033"/>
    </source>
</evidence>
<organism evidence="8">
    <name type="scientific">marine metagenome</name>
    <dbReference type="NCBI Taxonomy" id="408172"/>
    <lineage>
        <taxon>unclassified sequences</taxon>
        <taxon>metagenomes</taxon>
        <taxon>ecological metagenomes</taxon>
    </lineage>
</organism>
<comment type="cofactor">
    <cofactor evidence="1">
        <name>FAD</name>
        <dbReference type="ChEBI" id="CHEBI:57692"/>
    </cofactor>
</comment>
<dbReference type="NCBIfam" id="TIGR01988">
    <property type="entry name" value="Ubi-OHases"/>
    <property type="match status" value="1"/>
</dbReference>
<dbReference type="PANTHER" id="PTHR43876:SF8">
    <property type="entry name" value="2-OCTAPRENYL-6-METHOXYPHENOL HYDROXYLASE"/>
    <property type="match status" value="1"/>
</dbReference>
<comment type="similarity">
    <text evidence="2">Belongs to the UbiH/COQ6 family.</text>
</comment>
<dbReference type="InterPro" id="IPR002938">
    <property type="entry name" value="FAD-bd"/>
</dbReference>
<reference evidence="8" key="1">
    <citation type="submission" date="2018-05" db="EMBL/GenBank/DDBJ databases">
        <authorList>
            <person name="Lanie J.A."/>
            <person name="Ng W.-L."/>
            <person name="Kazmierczak K.M."/>
            <person name="Andrzejewski T.M."/>
            <person name="Davidsen T.M."/>
            <person name="Wayne K.J."/>
            <person name="Tettelin H."/>
            <person name="Glass J.I."/>
            <person name="Rusch D."/>
            <person name="Podicherti R."/>
            <person name="Tsui H.-C.T."/>
            <person name="Winkler M.E."/>
        </authorList>
    </citation>
    <scope>NUCLEOTIDE SEQUENCE</scope>
</reference>
<protein>
    <recommendedName>
        <fullName evidence="7">FAD-binding domain-containing protein</fullName>
    </recommendedName>
</protein>
<dbReference type="PANTHER" id="PTHR43876">
    <property type="entry name" value="UBIQUINONE BIOSYNTHESIS MONOOXYGENASE COQ6, MITOCHONDRIAL"/>
    <property type="match status" value="1"/>
</dbReference>
<dbReference type="EMBL" id="UINC01001027">
    <property type="protein sequence ID" value="SUZ68018.1"/>
    <property type="molecule type" value="Genomic_DNA"/>
</dbReference>
<dbReference type="GO" id="GO:0006744">
    <property type="term" value="P:ubiquinone biosynthetic process"/>
    <property type="evidence" value="ECO:0007669"/>
    <property type="project" value="InterPro"/>
</dbReference>
<evidence type="ECO:0000256" key="4">
    <source>
        <dbReference type="ARBA" id="ARBA00022827"/>
    </source>
</evidence>
<dbReference type="GO" id="GO:0008681">
    <property type="term" value="F:2-octaprenyl-6-methoxyphenol hydroxylase activity"/>
    <property type="evidence" value="ECO:0007669"/>
    <property type="project" value="TreeGrafter"/>
</dbReference>
<sequence>MPDFDAVITGGGIVGSSAALCLAQCGYRVLLVDSKVPQPVGLGDGFNVRTVALSPGSINLLGRLEALKDVRRGSIKRIRVWEREGTATIVFDADEIGAEVLAVVVEVDTLVESLWTNLVHQIEVRAPSTIDAVKHSRDAVELVIDKRVVSAACLMVAEGRRSATLEQLGIAVQNYGAVGRAIGTVASTVNPHYGCAQQHFGDGILALLPLAEERHVSVVWSLPSERHDQLLKLDGAAFATALTRESESALGEVTEVGERVSFPIGQSLVSDFNPMPRVLVIGDAARTLHPLAGQGVNLGLEDVQGIEAVARYLKGDLGEEGKWRQFAVRRRARSRMMIRLMDFFDRTYGASGPYERWVRNVGVRTASNVPVLKHQLMREAMGLGPLATLY</sequence>
<dbReference type="PROSITE" id="PS01304">
    <property type="entry name" value="UBIH"/>
    <property type="match status" value="1"/>
</dbReference>
<evidence type="ECO:0000256" key="1">
    <source>
        <dbReference type="ARBA" id="ARBA00001974"/>
    </source>
</evidence>
<keyword evidence="4" id="KW-0274">FAD</keyword>
<dbReference type="Gene3D" id="3.50.50.60">
    <property type="entry name" value="FAD/NAD(P)-binding domain"/>
    <property type="match status" value="2"/>
</dbReference>
<keyword evidence="5" id="KW-0560">Oxidoreductase</keyword>
<dbReference type="SUPFAM" id="SSF51905">
    <property type="entry name" value="FAD/NAD(P)-binding domain"/>
    <property type="match status" value="1"/>
</dbReference>
<dbReference type="AlphaFoldDB" id="A0A381PNH1"/>
<feature type="domain" description="FAD-binding" evidence="7">
    <location>
        <begin position="4"/>
        <end position="305"/>
    </location>
</feature>
<name>A0A381PNH1_9ZZZZ</name>
<gene>
    <name evidence="8" type="ORF">METZ01_LOCUS20872</name>
</gene>
<dbReference type="InterPro" id="IPR051205">
    <property type="entry name" value="UbiH/COQ6_monooxygenase"/>
</dbReference>
<dbReference type="GO" id="GO:0071949">
    <property type="term" value="F:FAD binding"/>
    <property type="evidence" value="ECO:0007669"/>
    <property type="project" value="InterPro"/>
</dbReference>
<dbReference type="InterPro" id="IPR018168">
    <property type="entry name" value="Ubi_Hdrlase_CS"/>
</dbReference>
<dbReference type="PRINTS" id="PR00420">
    <property type="entry name" value="RNGMNOXGNASE"/>
</dbReference>
<evidence type="ECO:0000256" key="5">
    <source>
        <dbReference type="ARBA" id="ARBA00023002"/>
    </source>
</evidence>
<keyword evidence="3" id="KW-0285">Flavoprotein</keyword>
<dbReference type="InterPro" id="IPR010971">
    <property type="entry name" value="UbiH/COQ6"/>
</dbReference>
<dbReference type="InterPro" id="IPR036188">
    <property type="entry name" value="FAD/NAD-bd_sf"/>
</dbReference>
<evidence type="ECO:0000256" key="2">
    <source>
        <dbReference type="ARBA" id="ARBA00005349"/>
    </source>
</evidence>